<evidence type="ECO:0000313" key="2">
    <source>
        <dbReference type="EMBL" id="KAL3677643.1"/>
    </source>
</evidence>
<organism evidence="2 3">
    <name type="scientific">Riccia sorocarpa</name>
    <dbReference type="NCBI Taxonomy" id="122646"/>
    <lineage>
        <taxon>Eukaryota</taxon>
        <taxon>Viridiplantae</taxon>
        <taxon>Streptophyta</taxon>
        <taxon>Embryophyta</taxon>
        <taxon>Marchantiophyta</taxon>
        <taxon>Marchantiopsida</taxon>
        <taxon>Marchantiidae</taxon>
        <taxon>Marchantiales</taxon>
        <taxon>Ricciaceae</taxon>
        <taxon>Riccia</taxon>
    </lineage>
</organism>
<dbReference type="EMBL" id="JBJQOH010000008">
    <property type="protein sequence ID" value="KAL3677643.1"/>
    <property type="molecule type" value="Genomic_DNA"/>
</dbReference>
<reference evidence="2 3" key="1">
    <citation type="submission" date="2024-09" db="EMBL/GenBank/DDBJ databases">
        <title>Chromosome-scale assembly of Riccia sorocarpa.</title>
        <authorList>
            <person name="Paukszto L."/>
        </authorList>
    </citation>
    <scope>NUCLEOTIDE SEQUENCE [LARGE SCALE GENOMIC DNA]</scope>
    <source>
        <strain evidence="2">LP-2024</strain>
        <tissue evidence="2">Aerial parts of the thallus</tissue>
    </source>
</reference>
<dbReference type="Proteomes" id="UP001633002">
    <property type="component" value="Unassembled WGS sequence"/>
</dbReference>
<comment type="caution">
    <text evidence="2">The sequence shown here is derived from an EMBL/GenBank/DDBJ whole genome shotgun (WGS) entry which is preliminary data.</text>
</comment>
<protein>
    <submittedName>
        <fullName evidence="2">Uncharacterized protein</fullName>
    </submittedName>
</protein>
<proteinExistence type="predicted"/>
<evidence type="ECO:0000313" key="3">
    <source>
        <dbReference type="Proteomes" id="UP001633002"/>
    </source>
</evidence>
<accession>A0ABD3GEN9</accession>
<feature type="compositionally biased region" description="Basic and acidic residues" evidence="1">
    <location>
        <begin position="122"/>
        <end position="141"/>
    </location>
</feature>
<evidence type="ECO:0000256" key="1">
    <source>
        <dbReference type="SAM" id="MobiDB-lite"/>
    </source>
</evidence>
<sequence>MTEKFITSAKNFKLLEREAIKEALEADVFGDIDDDPNLYLPHPELGSKKKLFEPVFADEDEVSMDDEDFFKEVGAGKAETAGLWENNKKKSIKGKEKVVETVPSKRIGASDRGSASEVAFPEEERRPPPVHVESGDRIRRGRNECEADVDGIKLSCHCLDGMADFARTPA</sequence>
<keyword evidence="3" id="KW-1185">Reference proteome</keyword>
<feature type="region of interest" description="Disordered" evidence="1">
    <location>
        <begin position="103"/>
        <end position="141"/>
    </location>
</feature>
<dbReference type="AlphaFoldDB" id="A0ABD3GEN9"/>
<name>A0ABD3GEN9_9MARC</name>
<gene>
    <name evidence="2" type="ORF">R1sor_027591</name>
</gene>